<feature type="domain" description="Serine dehydratase-like alpha subunit" evidence="12">
    <location>
        <begin position="196"/>
        <end position="461"/>
    </location>
</feature>
<dbReference type="SUPFAM" id="SSF143548">
    <property type="entry name" value="Serine metabolism enzymes domain"/>
    <property type="match status" value="1"/>
</dbReference>
<evidence type="ECO:0000256" key="8">
    <source>
        <dbReference type="ARBA" id="ARBA00023014"/>
    </source>
</evidence>
<reference evidence="14 15" key="1">
    <citation type="submission" date="2019-02" db="EMBL/GenBank/DDBJ databases">
        <title>Deep-cultivation of Planctomycetes and their phenomic and genomic characterization uncovers novel biology.</title>
        <authorList>
            <person name="Wiegand S."/>
            <person name="Jogler M."/>
            <person name="Boedeker C."/>
            <person name="Pinto D."/>
            <person name="Vollmers J."/>
            <person name="Rivas-Marin E."/>
            <person name="Kohn T."/>
            <person name="Peeters S.H."/>
            <person name="Heuer A."/>
            <person name="Rast P."/>
            <person name="Oberbeckmann S."/>
            <person name="Bunk B."/>
            <person name="Jeske O."/>
            <person name="Meyerdierks A."/>
            <person name="Storesund J.E."/>
            <person name="Kallscheuer N."/>
            <person name="Luecker S."/>
            <person name="Lage O.M."/>
            <person name="Pohl T."/>
            <person name="Merkel B.J."/>
            <person name="Hornburger P."/>
            <person name="Mueller R.-W."/>
            <person name="Bruemmer F."/>
            <person name="Labrenz M."/>
            <person name="Spormann A.M."/>
            <person name="Op Den Camp H."/>
            <person name="Overmann J."/>
            <person name="Amann R."/>
            <person name="Jetten M.S.M."/>
            <person name="Mascher T."/>
            <person name="Medema M.H."/>
            <person name="Devos D.P."/>
            <person name="Kaster A.-K."/>
            <person name="Ovreas L."/>
            <person name="Rohde M."/>
            <person name="Galperin M.Y."/>
            <person name="Jogler C."/>
        </authorList>
    </citation>
    <scope>NUCLEOTIDE SEQUENCE [LARGE SCALE GENOMIC DNA]</scope>
    <source>
        <strain evidence="14 15">CA85</strain>
    </source>
</reference>
<comment type="caution">
    <text evidence="14">The sequence shown here is derived from an EMBL/GenBank/DDBJ whole genome shotgun (WGS) entry which is preliminary data.</text>
</comment>
<protein>
    <recommendedName>
        <fullName evidence="11">L-serine dehydratase</fullName>
        <ecNumber evidence="11">4.3.1.17</ecNumber>
    </recommendedName>
</protein>
<dbReference type="EC" id="4.3.1.17" evidence="11"/>
<keyword evidence="15" id="KW-1185">Reference proteome</keyword>
<dbReference type="Gene3D" id="3.30.1330.90">
    <property type="entry name" value="D-3-phosphoglycerate dehydrogenase, domain 3"/>
    <property type="match status" value="1"/>
</dbReference>
<sequence>MDAEPPYFSVFDLFKIGIGPSSSHSVGPMRAAEMFLNELAHQHLIETTQRVRVELYGSLALTGRGHATDIAVLMGLEGEVPDQIDPELTDEKLQRIRSTHRIRLAGSREISFNEETDLIFNRRITLDAHPNALRFQAFEDPDDSTARCETTYYSVGGGFVVRASDEAPEDAGAPSQPTVPYPFSSGRDLLELTDRHQIAISELARQNELAFRSDEEIHAGLDRIWQTMQACVHRGCRTEGVLPGGLNVKRRAPSLLQNLEQQSAAVEGDPMLVLDWVDLYALAVNEENAAGGRVVTAPTNGAAGIIPAVLHYLDRFCPTSTPETIPRFLLTAAVIGSLYKRNASISGAEVGCQGEVGVACSMAAGALTEALGGNPRQVEQAAEIGMEHNLGLTCDPIKGLVQVPCIERNAMGAVKAINASRLALRSDGDHFVSLDRVICVMKRTGADMSSRYKETSRGGLAVNISEC</sequence>
<evidence type="ECO:0000256" key="2">
    <source>
        <dbReference type="ARBA" id="ARBA00004742"/>
    </source>
</evidence>
<dbReference type="RefSeq" id="WP_146391582.1">
    <property type="nucleotide sequence ID" value="NZ_SJPK01000005.1"/>
</dbReference>
<comment type="similarity">
    <text evidence="3 11">Belongs to the iron-sulfur dependent L-serine dehydratase family.</text>
</comment>
<gene>
    <name evidence="14" type="primary">sdaA</name>
    <name evidence="14" type="ORF">CA85_25780</name>
</gene>
<evidence type="ECO:0000313" key="14">
    <source>
        <dbReference type="EMBL" id="TWT66483.1"/>
    </source>
</evidence>
<dbReference type="Pfam" id="PF03313">
    <property type="entry name" value="SDH_alpha"/>
    <property type="match status" value="1"/>
</dbReference>
<comment type="cofactor">
    <cofactor evidence="1 11">
        <name>[4Fe-4S] cluster</name>
        <dbReference type="ChEBI" id="CHEBI:49883"/>
    </cofactor>
</comment>
<dbReference type="GO" id="GO:0051539">
    <property type="term" value="F:4 iron, 4 sulfur cluster binding"/>
    <property type="evidence" value="ECO:0007669"/>
    <property type="project" value="UniProtKB-UniRule"/>
</dbReference>
<evidence type="ECO:0000256" key="9">
    <source>
        <dbReference type="ARBA" id="ARBA00023239"/>
    </source>
</evidence>
<organism evidence="14 15">
    <name type="scientific">Allorhodopirellula solitaria</name>
    <dbReference type="NCBI Taxonomy" id="2527987"/>
    <lineage>
        <taxon>Bacteria</taxon>
        <taxon>Pseudomonadati</taxon>
        <taxon>Planctomycetota</taxon>
        <taxon>Planctomycetia</taxon>
        <taxon>Pirellulales</taxon>
        <taxon>Pirellulaceae</taxon>
        <taxon>Allorhodopirellula</taxon>
    </lineage>
</organism>
<keyword evidence="4 11" id="KW-0312">Gluconeogenesis</keyword>
<evidence type="ECO:0000256" key="3">
    <source>
        <dbReference type="ARBA" id="ARBA00008636"/>
    </source>
</evidence>
<evidence type="ECO:0000256" key="10">
    <source>
        <dbReference type="ARBA" id="ARBA00049406"/>
    </source>
</evidence>
<accession>A0A5C5XVQ5</accession>
<comment type="pathway">
    <text evidence="2">Carbohydrate biosynthesis; gluconeogenesis.</text>
</comment>
<proteinExistence type="inferred from homology"/>
<dbReference type="InterPro" id="IPR005131">
    <property type="entry name" value="Ser_deHydtase_bsu"/>
</dbReference>
<dbReference type="GO" id="GO:0003941">
    <property type="term" value="F:L-serine ammonia-lyase activity"/>
    <property type="evidence" value="ECO:0007669"/>
    <property type="project" value="UniProtKB-UniRule"/>
</dbReference>
<dbReference type="PANTHER" id="PTHR30182">
    <property type="entry name" value="L-SERINE DEHYDRATASE"/>
    <property type="match status" value="1"/>
</dbReference>
<dbReference type="InterPro" id="IPR005130">
    <property type="entry name" value="Ser_deHydtase-like_asu"/>
</dbReference>
<dbReference type="InterPro" id="IPR029009">
    <property type="entry name" value="ASB_dom_sf"/>
</dbReference>
<dbReference type="EMBL" id="SJPK01000005">
    <property type="protein sequence ID" value="TWT66483.1"/>
    <property type="molecule type" value="Genomic_DNA"/>
</dbReference>
<evidence type="ECO:0000256" key="6">
    <source>
        <dbReference type="ARBA" id="ARBA00022723"/>
    </source>
</evidence>
<name>A0A5C5XVQ5_9BACT</name>
<keyword evidence="7 11" id="KW-0408">Iron</keyword>
<dbReference type="PANTHER" id="PTHR30182:SF1">
    <property type="entry name" value="L-SERINE DEHYDRATASE 1"/>
    <property type="match status" value="1"/>
</dbReference>
<evidence type="ECO:0000256" key="7">
    <source>
        <dbReference type="ARBA" id="ARBA00023004"/>
    </source>
</evidence>
<evidence type="ECO:0000259" key="12">
    <source>
        <dbReference type="Pfam" id="PF03313"/>
    </source>
</evidence>
<dbReference type="AlphaFoldDB" id="A0A5C5XVQ5"/>
<keyword evidence="6 11" id="KW-0479">Metal-binding</keyword>
<dbReference type="Pfam" id="PF03315">
    <property type="entry name" value="SDH_beta"/>
    <property type="match status" value="1"/>
</dbReference>
<evidence type="ECO:0000256" key="4">
    <source>
        <dbReference type="ARBA" id="ARBA00022432"/>
    </source>
</evidence>
<evidence type="ECO:0000256" key="11">
    <source>
        <dbReference type="RuleBase" id="RU366059"/>
    </source>
</evidence>
<dbReference type="InterPro" id="IPR004644">
    <property type="entry name" value="Fe-S_L-Ser_mono"/>
</dbReference>
<comment type="catalytic activity">
    <reaction evidence="10 11">
        <text>L-serine = pyruvate + NH4(+)</text>
        <dbReference type="Rhea" id="RHEA:19169"/>
        <dbReference type="ChEBI" id="CHEBI:15361"/>
        <dbReference type="ChEBI" id="CHEBI:28938"/>
        <dbReference type="ChEBI" id="CHEBI:33384"/>
        <dbReference type="EC" id="4.3.1.17"/>
    </reaction>
</comment>
<evidence type="ECO:0000256" key="5">
    <source>
        <dbReference type="ARBA" id="ARBA00022485"/>
    </source>
</evidence>
<keyword evidence="9 11" id="KW-0456">Lyase</keyword>
<dbReference type="InterPro" id="IPR051318">
    <property type="entry name" value="Fe-S_L-Ser"/>
</dbReference>
<evidence type="ECO:0000256" key="1">
    <source>
        <dbReference type="ARBA" id="ARBA00001966"/>
    </source>
</evidence>
<dbReference type="FunFam" id="3.30.1330.90:FF:000001">
    <property type="entry name" value="L-serine ammonia-lyase 1"/>
    <property type="match status" value="1"/>
</dbReference>
<dbReference type="OrthoDB" id="9805537at2"/>
<feature type="domain" description="Serine dehydratase beta chain" evidence="13">
    <location>
        <begin position="9"/>
        <end position="163"/>
    </location>
</feature>
<evidence type="ECO:0000259" key="13">
    <source>
        <dbReference type="Pfam" id="PF03315"/>
    </source>
</evidence>
<dbReference type="NCBIfam" id="TIGR00720">
    <property type="entry name" value="sda_mono"/>
    <property type="match status" value="1"/>
</dbReference>
<keyword evidence="5 11" id="KW-0004">4Fe-4S</keyword>
<dbReference type="GO" id="GO:0046872">
    <property type="term" value="F:metal ion binding"/>
    <property type="evidence" value="ECO:0007669"/>
    <property type="project" value="UniProtKB-KW"/>
</dbReference>
<dbReference type="GO" id="GO:0006094">
    <property type="term" value="P:gluconeogenesis"/>
    <property type="evidence" value="ECO:0007669"/>
    <property type="project" value="UniProtKB-KW"/>
</dbReference>
<dbReference type="Proteomes" id="UP000318053">
    <property type="component" value="Unassembled WGS sequence"/>
</dbReference>
<keyword evidence="8 11" id="KW-0411">Iron-sulfur</keyword>
<evidence type="ECO:0000313" key="15">
    <source>
        <dbReference type="Proteomes" id="UP000318053"/>
    </source>
</evidence>